<name>A0A241ZG37_ACIBA</name>
<dbReference type="Proteomes" id="UP000194699">
    <property type="component" value="Unassembled WGS sequence"/>
</dbReference>
<dbReference type="RefSeq" id="WP_039245385.1">
    <property type="nucleotide sequence ID" value="NZ_CP010397.1"/>
</dbReference>
<comment type="caution">
    <text evidence="1">The sequence shown here is derived from an EMBL/GenBank/DDBJ whole genome shotgun (WGS) entry which is preliminary data.</text>
</comment>
<organism evidence="1 2">
    <name type="scientific">Acinetobacter baumannii</name>
    <dbReference type="NCBI Taxonomy" id="470"/>
    <lineage>
        <taxon>Bacteria</taxon>
        <taxon>Pseudomonadati</taxon>
        <taxon>Pseudomonadota</taxon>
        <taxon>Gammaproteobacteria</taxon>
        <taxon>Moraxellales</taxon>
        <taxon>Moraxellaceae</taxon>
        <taxon>Acinetobacter</taxon>
        <taxon>Acinetobacter calcoaceticus/baumannii complex</taxon>
    </lineage>
</organism>
<sequence length="89" mass="10463">MLLTTDEVELIKTCDESPEQYIAVFQGQQIGYLRLRHGEFRVDYPDCGDETIYYSQEMLGDGKFEDSEREHFLMKAREAIVKKFNEMEG</sequence>
<accession>A0A241ZG37</accession>
<dbReference type="AlphaFoldDB" id="A0A241ZG37"/>
<reference evidence="1 2" key="1">
    <citation type="submission" date="2017-05" db="EMBL/GenBank/DDBJ databases">
        <authorList>
            <person name="Song R."/>
            <person name="Chenine A.L."/>
            <person name="Ruprecht R.M."/>
        </authorList>
    </citation>
    <scope>NUCLEOTIDE SEQUENCE [LARGE SCALE GENOMIC DNA]</scope>
    <source>
        <strain evidence="1 2">PR350</strain>
    </source>
</reference>
<gene>
    <name evidence="1" type="ORF">B9X95_05840</name>
</gene>
<evidence type="ECO:0000313" key="2">
    <source>
        <dbReference type="Proteomes" id="UP000194699"/>
    </source>
</evidence>
<protein>
    <submittedName>
        <fullName evidence="1">Uncharacterized protein</fullName>
    </submittedName>
</protein>
<evidence type="ECO:0000313" key="1">
    <source>
        <dbReference type="EMBL" id="OTM90937.1"/>
    </source>
</evidence>
<dbReference type="EMBL" id="NGEL01000056">
    <property type="protein sequence ID" value="OTM90937.1"/>
    <property type="molecule type" value="Genomic_DNA"/>
</dbReference>
<proteinExistence type="predicted"/>